<dbReference type="STRING" id="1763534.GCA_001831475_01908"/>
<organism evidence="1 2">
    <name type="scientific">Flavobacterium crassostreae</name>
    <dbReference type="NCBI Taxonomy" id="1763534"/>
    <lineage>
        <taxon>Bacteria</taxon>
        <taxon>Pseudomonadati</taxon>
        <taxon>Bacteroidota</taxon>
        <taxon>Flavobacteriia</taxon>
        <taxon>Flavobacteriales</taxon>
        <taxon>Flavobacteriaceae</taxon>
        <taxon>Flavobacterium</taxon>
    </lineage>
</organism>
<comment type="caution">
    <text evidence="1">The sequence shown here is derived from an EMBL/GenBank/DDBJ whole genome shotgun (WGS) entry which is preliminary data.</text>
</comment>
<dbReference type="Proteomes" id="UP000093510">
    <property type="component" value="Unassembled WGS sequence"/>
</dbReference>
<dbReference type="RefSeq" id="WP_066330788.1">
    <property type="nucleotide sequence ID" value="NZ_CP017688.1"/>
</dbReference>
<evidence type="ECO:0000313" key="2">
    <source>
        <dbReference type="Proteomes" id="UP000093510"/>
    </source>
</evidence>
<sequence>MEIFKKTGVKESGIIPVTKGVSTLILALEKEYKDLTTETIRVEIERANGTNFEITKGLMSLKDFLLATTYGEDALVSDLPRGFGLVATCEIALNGAIHLFEKDVIKVELKGLDETKKYQINGIEEPLTTTQIFSFEHKSMGSEDTNKDFNVEGYDILVLDKDDSIEEINYSFDNGKIVKYSLFELEVLSKSIDPVAYVKSNNSIQSSFPDKIQLPLIAVVNVNIRKTQGKTINLILRNHI</sequence>
<dbReference type="AlphaFoldDB" id="A0A1B9EA57"/>
<accession>A0A1B9EA57</accession>
<name>A0A1B9EA57_9FLAO</name>
<gene>
    <name evidence="1" type="ORF">LPBF_00085</name>
</gene>
<keyword evidence="2" id="KW-1185">Reference proteome</keyword>
<dbReference type="OrthoDB" id="1327497at2"/>
<protein>
    <submittedName>
        <fullName evidence="1">Uncharacterized protein</fullName>
    </submittedName>
</protein>
<reference evidence="1 2" key="1">
    <citation type="submission" date="2016-03" db="EMBL/GenBank/DDBJ databases">
        <authorList>
            <person name="Ploux O."/>
        </authorList>
    </citation>
    <scope>NUCLEOTIDE SEQUENCE [LARGE SCALE GENOMIC DNA]</scope>
    <source>
        <strain evidence="1 2">LPB0076</strain>
    </source>
</reference>
<proteinExistence type="predicted"/>
<evidence type="ECO:0000313" key="1">
    <source>
        <dbReference type="EMBL" id="OCB78822.1"/>
    </source>
</evidence>
<dbReference type="EMBL" id="LVEP01000001">
    <property type="protein sequence ID" value="OCB78822.1"/>
    <property type="molecule type" value="Genomic_DNA"/>
</dbReference>